<evidence type="ECO:0000259" key="1">
    <source>
        <dbReference type="SMART" id="SM00642"/>
    </source>
</evidence>
<dbReference type="GO" id="GO:0005992">
    <property type="term" value="P:trehalose biosynthetic process"/>
    <property type="evidence" value="ECO:0007669"/>
    <property type="project" value="TreeGrafter"/>
</dbReference>
<organism evidence="2 3">
    <name type="scientific">Stenotrophomonas lacuserhaii</name>
    <dbReference type="NCBI Taxonomy" id="2760084"/>
    <lineage>
        <taxon>Bacteria</taxon>
        <taxon>Pseudomonadati</taxon>
        <taxon>Pseudomonadota</taxon>
        <taxon>Gammaproteobacteria</taxon>
        <taxon>Lysobacterales</taxon>
        <taxon>Lysobacteraceae</taxon>
        <taxon>Stenotrophomonas</taxon>
    </lineage>
</organism>
<comment type="caution">
    <text evidence="2">The sequence shown here is derived from an EMBL/GenBank/DDBJ whole genome shotgun (WGS) entry which is preliminary data.</text>
</comment>
<dbReference type="SMART" id="SM00642">
    <property type="entry name" value="Aamy"/>
    <property type="match status" value="1"/>
</dbReference>
<proteinExistence type="predicted"/>
<dbReference type="SUPFAM" id="SSF51445">
    <property type="entry name" value="(Trans)glycosidases"/>
    <property type="match status" value="1"/>
</dbReference>
<accession>A0A8X8FU20</accession>
<dbReference type="CDD" id="cd11336">
    <property type="entry name" value="AmyAc_MTSase"/>
    <property type="match status" value="1"/>
</dbReference>
<dbReference type="AlphaFoldDB" id="A0A8X8FU20"/>
<evidence type="ECO:0000313" key="2">
    <source>
        <dbReference type="EMBL" id="MBD7952887.1"/>
    </source>
</evidence>
<protein>
    <submittedName>
        <fullName evidence="2">Malto-oligosyltrehalose synthase</fullName>
    </submittedName>
</protein>
<dbReference type="InterPro" id="IPR006047">
    <property type="entry name" value="GH13_cat_dom"/>
</dbReference>
<dbReference type="PANTHER" id="PTHR10357">
    <property type="entry name" value="ALPHA-AMYLASE FAMILY MEMBER"/>
    <property type="match status" value="1"/>
</dbReference>
<dbReference type="RefSeq" id="WP_191768481.1">
    <property type="nucleotide sequence ID" value="NZ_JACSQS010000001.1"/>
</dbReference>
<feature type="domain" description="Glycosyl hydrolase family 13 catalytic" evidence="1">
    <location>
        <begin position="7"/>
        <end position="487"/>
    </location>
</feature>
<keyword evidence="3" id="KW-1185">Reference proteome</keyword>
<gene>
    <name evidence="2" type="primary">treY</name>
    <name evidence="2" type="ORF">H9654_01610</name>
</gene>
<dbReference type="EMBL" id="JACSQS010000001">
    <property type="protein sequence ID" value="MBD7952887.1"/>
    <property type="molecule type" value="Genomic_DNA"/>
</dbReference>
<dbReference type="InterPro" id="IPR013797">
    <property type="entry name" value="Maltooligo_trehalose_synth_4"/>
</dbReference>
<dbReference type="InterPro" id="IPR012767">
    <property type="entry name" value="Trehalose_TreY"/>
</dbReference>
<dbReference type="GO" id="GO:0047470">
    <property type="term" value="F:(1,4)-alpha-D-glucan 1-alpha-D-glucosylmutase activity"/>
    <property type="evidence" value="ECO:0007669"/>
    <property type="project" value="TreeGrafter"/>
</dbReference>
<reference evidence="2 3" key="1">
    <citation type="submission" date="2020-08" db="EMBL/GenBank/DDBJ databases">
        <title>A Genomic Blueprint of the Chicken Gut Microbiome.</title>
        <authorList>
            <person name="Gilroy R."/>
            <person name="Ravi A."/>
            <person name="Getino M."/>
            <person name="Pursley I."/>
            <person name="Horton D.L."/>
            <person name="Alikhan N.-F."/>
            <person name="Baker D."/>
            <person name="Gharbi K."/>
            <person name="Hall N."/>
            <person name="Watson M."/>
            <person name="Adriaenssens E.M."/>
            <person name="Foster-Nyarko E."/>
            <person name="Jarju S."/>
            <person name="Secka A."/>
            <person name="Antonio M."/>
            <person name="Oren A."/>
            <person name="Chaudhuri R."/>
            <person name="La Ragione R.M."/>
            <person name="Hildebrand F."/>
            <person name="Pallen M.J."/>
        </authorList>
    </citation>
    <scope>NUCLEOTIDE SEQUENCE [LARGE SCALE GENOMIC DNA]</scope>
    <source>
        <strain evidence="2 3">Sa5BUN4</strain>
    </source>
</reference>
<evidence type="ECO:0000313" key="3">
    <source>
        <dbReference type="Proteomes" id="UP000636938"/>
    </source>
</evidence>
<dbReference type="Pfam" id="PF00128">
    <property type="entry name" value="Alpha-amylase"/>
    <property type="match status" value="1"/>
</dbReference>
<dbReference type="Gene3D" id="3.20.20.80">
    <property type="entry name" value="Glycosidases"/>
    <property type="match status" value="3"/>
</dbReference>
<dbReference type="PANTHER" id="PTHR10357:SF216">
    <property type="entry name" value="MALTOOLIGOSYL TREHALOSE SYNTHASE-RELATED"/>
    <property type="match status" value="1"/>
</dbReference>
<dbReference type="GO" id="GO:0030980">
    <property type="term" value="P:alpha-glucan catabolic process"/>
    <property type="evidence" value="ECO:0007669"/>
    <property type="project" value="TreeGrafter"/>
</dbReference>
<dbReference type="InterPro" id="IPR017853">
    <property type="entry name" value="GH"/>
</dbReference>
<dbReference type="Proteomes" id="UP000636938">
    <property type="component" value="Unassembled WGS sequence"/>
</dbReference>
<name>A0A8X8FU20_9GAMM</name>
<sequence>MTTLRATVRLQLHAGFDFDAAAAQVDYFARLGISHLYLSPIASAVPGSTHGYDNVDPTRISPELGGEQGFHRLSDAARQHGMGILLDIVPNHMAVHPANPWWNDVLRNGRRSAHAGWFDIDWDAPECDGRLWLAVLDRPLAAALADGALHLDIGGEGPCLRHHDLALPLSPLSYPAQAESWPGWIARCQRSLQRMQDVLQRQAYRLGWWRTGADHTNYRRFFDIDGLVALRMELPEVFDAVHALPLRLVAEGHVDGLRVDHVDGLADPRGYLGRLRSGLDRAAIASGRPAEAITLHVEKILADDEALPADWACDGTTGYDFMDQVGALLHDSEAGPALHALWHSVSGDARSFDQHQQQARLQMLQGSLRCDFDRLLRLLDAQRRADPAAADITGGMLERALRVLLQHFPVYRTHGLRSAADRAWLARAADAAAAQLGEGDRAALEQLCVWLYGNPAVLTRFEQLTAPLNAKAVEDTAFYRYGRLLSRNEVGSDPGRLHLPLEEFLLRARQRAQQWPRALLAVATHDHKRGPDARCRLAAVSCNLTHWSARLAQWHELATQAGRPCPLPGAETLMLWQTLLASWPLQAERVDAGFIGRVDGWLQKALREAKQVSSWSDPDRALEQAASDWLAWLGSSPQAAPLRSALDAFVHAIAPHAARLGLVQLALQLCCPGVPDLYQGNEGWDTSLVDPDNRREVDYLQRRAWLGSPPDWQQALQEHWSGGSAKALLLATLLRHRAAVPSLFADGSLTLLSATAGAWVLSRQLGDHQLLLVLDTTARLETPLAPGTLLREEDSERARVGLPAGHWRSLLDARRCEGGDDIEADALLDGAPLAIWVLDNGENDGR</sequence>
<dbReference type="FunFam" id="3.30.1590.10:FF:000002">
    <property type="entry name" value="Malto-oligosyltrehalose synthase"/>
    <property type="match status" value="1"/>
</dbReference>
<dbReference type="Gene3D" id="1.10.10.470">
    <property type="entry name" value="Maltooligosyl trehalose synthase, domain 4"/>
    <property type="match status" value="1"/>
</dbReference>
<dbReference type="NCBIfam" id="TIGR02401">
    <property type="entry name" value="trehalose_TreY"/>
    <property type="match status" value="1"/>
</dbReference>